<sequence length="190" mass="21936">MKTEFRKKVIKERKNQTPEFINKNSNLITEKLLQMDCIKNAKTIMLYLDFNNEVSTNNLITKLISLRKTVASPITLKEERKLLPYKILNLQYGIKFGAYGIREPNPKYSNSIDIKNLDVVIVPAVAYDLNCYRLGYGGGFYDRFLENLRDDATTIGIAFDLQIFDNVPKEPHDAQLDYIITESKILTPHK</sequence>
<comment type="similarity">
    <text evidence="1 5">Belongs to the 5-formyltetrahydrofolate cyclo-ligase family.</text>
</comment>
<feature type="binding site" evidence="4">
    <location>
        <position position="48"/>
    </location>
    <ligand>
        <name>substrate</name>
    </ligand>
</feature>
<dbReference type="SUPFAM" id="SSF100950">
    <property type="entry name" value="NagB/RpiA/CoA transferase-like"/>
    <property type="match status" value="1"/>
</dbReference>
<protein>
    <recommendedName>
        <fullName evidence="5">5-formyltetrahydrofolate cyclo-ligase</fullName>
        <ecNumber evidence="5">6.3.3.2</ecNumber>
    </recommendedName>
</protein>
<dbReference type="GO" id="GO:0035999">
    <property type="term" value="P:tetrahydrofolate interconversion"/>
    <property type="evidence" value="ECO:0007669"/>
    <property type="project" value="TreeGrafter"/>
</dbReference>
<evidence type="ECO:0000256" key="5">
    <source>
        <dbReference type="RuleBase" id="RU361279"/>
    </source>
</evidence>
<keyword evidence="5" id="KW-0460">Magnesium</keyword>
<dbReference type="NCBIfam" id="TIGR02727">
    <property type="entry name" value="MTHFS_bact"/>
    <property type="match status" value="1"/>
</dbReference>
<dbReference type="GO" id="GO:0005524">
    <property type="term" value="F:ATP binding"/>
    <property type="evidence" value="ECO:0007669"/>
    <property type="project" value="UniProtKB-KW"/>
</dbReference>
<keyword evidence="6" id="KW-0436">Ligase</keyword>
<dbReference type="EC" id="6.3.3.2" evidence="5"/>
<dbReference type="InterPro" id="IPR037171">
    <property type="entry name" value="NagB/RpiA_transferase-like"/>
</dbReference>
<evidence type="ECO:0000313" key="7">
    <source>
        <dbReference type="Proteomes" id="UP000243494"/>
    </source>
</evidence>
<keyword evidence="3 4" id="KW-0067">ATP-binding</keyword>
<comment type="catalytic activity">
    <reaction evidence="5">
        <text>(6S)-5-formyl-5,6,7,8-tetrahydrofolate + ATP = (6R)-5,10-methenyltetrahydrofolate + ADP + phosphate</text>
        <dbReference type="Rhea" id="RHEA:10488"/>
        <dbReference type="ChEBI" id="CHEBI:30616"/>
        <dbReference type="ChEBI" id="CHEBI:43474"/>
        <dbReference type="ChEBI" id="CHEBI:57455"/>
        <dbReference type="ChEBI" id="CHEBI:57457"/>
        <dbReference type="ChEBI" id="CHEBI:456216"/>
        <dbReference type="EC" id="6.3.3.2"/>
    </reaction>
</comment>
<dbReference type="Pfam" id="PF01812">
    <property type="entry name" value="5-FTHF_cyc-lig"/>
    <property type="match status" value="1"/>
</dbReference>
<dbReference type="AlphaFoldDB" id="A0A371ISV7"/>
<organism evidence="6 7">
    <name type="scientific">Romboutsia maritimum</name>
    <dbReference type="NCBI Taxonomy" id="2020948"/>
    <lineage>
        <taxon>Bacteria</taxon>
        <taxon>Bacillati</taxon>
        <taxon>Bacillota</taxon>
        <taxon>Clostridia</taxon>
        <taxon>Peptostreptococcales</taxon>
        <taxon>Peptostreptococcaceae</taxon>
        <taxon>Romboutsia</taxon>
    </lineage>
</organism>
<comment type="cofactor">
    <cofactor evidence="5">
        <name>Mg(2+)</name>
        <dbReference type="ChEBI" id="CHEBI:18420"/>
    </cofactor>
</comment>
<reference evidence="6 7" key="1">
    <citation type="journal article" date="2017" name="Genome Announc.">
        <title>Draft Genome Sequence of Romboutsia maritimum sp. nov. Strain CCRI-22766(T), Isolated from Coastal Estuarine Mud.</title>
        <authorList>
            <person name="Maheux A.F."/>
            <person name="Boudreau D.K."/>
            <person name="Berube E."/>
            <person name="Boissinot M."/>
            <person name="Raymond F."/>
            <person name="Brodeur S."/>
            <person name="Corbeil J."/>
            <person name="Brightwell G."/>
            <person name="Broda D."/>
            <person name="Omar R.F."/>
            <person name="Bergeron M.G."/>
        </authorList>
    </citation>
    <scope>NUCLEOTIDE SEQUENCE [LARGE SCALE GENOMIC DNA]</scope>
    <source>
        <strain evidence="6 7">CCRI-22766</strain>
    </source>
</reference>
<evidence type="ECO:0000256" key="1">
    <source>
        <dbReference type="ARBA" id="ARBA00010638"/>
    </source>
</evidence>
<dbReference type="PIRSF" id="PIRSF006806">
    <property type="entry name" value="FTHF_cligase"/>
    <property type="match status" value="1"/>
</dbReference>
<evidence type="ECO:0000256" key="2">
    <source>
        <dbReference type="ARBA" id="ARBA00022741"/>
    </source>
</evidence>
<evidence type="ECO:0000256" key="4">
    <source>
        <dbReference type="PIRSR" id="PIRSR006806-1"/>
    </source>
</evidence>
<comment type="caution">
    <text evidence="6">The sequence shown here is derived from an EMBL/GenBank/DDBJ whole genome shotgun (WGS) entry which is preliminary data.</text>
</comment>
<dbReference type="PANTHER" id="PTHR23407">
    <property type="entry name" value="ATPASE INHIBITOR/5-FORMYLTETRAHYDROFOLATE CYCLO-LIGASE"/>
    <property type="match status" value="1"/>
</dbReference>
<feature type="binding site" evidence="4">
    <location>
        <begin position="133"/>
        <end position="141"/>
    </location>
    <ligand>
        <name>ATP</name>
        <dbReference type="ChEBI" id="CHEBI:30616"/>
    </ligand>
</feature>
<dbReference type="OrthoDB" id="9801938at2"/>
<feature type="binding site" evidence="4">
    <location>
        <position position="53"/>
    </location>
    <ligand>
        <name>substrate</name>
    </ligand>
</feature>
<evidence type="ECO:0000256" key="3">
    <source>
        <dbReference type="ARBA" id="ARBA00022840"/>
    </source>
</evidence>
<dbReference type="GO" id="GO:0009396">
    <property type="term" value="P:folic acid-containing compound biosynthetic process"/>
    <property type="evidence" value="ECO:0007669"/>
    <property type="project" value="TreeGrafter"/>
</dbReference>
<dbReference type="PANTHER" id="PTHR23407:SF1">
    <property type="entry name" value="5-FORMYLTETRAHYDROFOLATE CYCLO-LIGASE"/>
    <property type="match status" value="1"/>
</dbReference>
<feature type="binding site" evidence="4">
    <location>
        <begin position="2"/>
        <end position="6"/>
    </location>
    <ligand>
        <name>ATP</name>
        <dbReference type="ChEBI" id="CHEBI:30616"/>
    </ligand>
</feature>
<dbReference type="InterPro" id="IPR024185">
    <property type="entry name" value="FTHF_cligase-like_sf"/>
</dbReference>
<dbReference type="EMBL" id="NOJZ02000010">
    <property type="protein sequence ID" value="RDY23553.1"/>
    <property type="molecule type" value="Genomic_DNA"/>
</dbReference>
<dbReference type="RefSeq" id="WP_095404599.1">
    <property type="nucleotide sequence ID" value="NZ_NOJZ02000010.1"/>
</dbReference>
<accession>A0A371ISV7</accession>
<keyword evidence="2 4" id="KW-0547">Nucleotide-binding</keyword>
<evidence type="ECO:0000313" key="6">
    <source>
        <dbReference type="EMBL" id="RDY23553.1"/>
    </source>
</evidence>
<dbReference type="GO" id="GO:0030272">
    <property type="term" value="F:5-formyltetrahydrofolate cyclo-ligase activity"/>
    <property type="evidence" value="ECO:0007669"/>
    <property type="project" value="UniProtKB-EC"/>
</dbReference>
<dbReference type="Proteomes" id="UP000243494">
    <property type="component" value="Unassembled WGS sequence"/>
</dbReference>
<dbReference type="Gene3D" id="3.40.50.10420">
    <property type="entry name" value="NagB/RpiA/CoA transferase-like"/>
    <property type="match status" value="1"/>
</dbReference>
<dbReference type="GO" id="GO:0046872">
    <property type="term" value="F:metal ion binding"/>
    <property type="evidence" value="ECO:0007669"/>
    <property type="project" value="UniProtKB-KW"/>
</dbReference>
<dbReference type="InterPro" id="IPR002698">
    <property type="entry name" value="FTHF_cligase"/>
</dbReference>
<keyword evidence="5" id="KW-0479">Metal-binding</keyword>
<proteinExistence type="inferred from homology"/>
<gene>
    <name evidence="6" type="ORF">CHF27_007205</name>
</gene>
<keyword evidence="7" id="KW-1185">Reference proteome</keyword>
<name>A0A371ISV7_9FIRM</name>